<proteinExistence type="predicted"/>
<comment type="caution">
    <text evidence="2">The sequence shown here is derived from an EMBL/GenBank/DDBJ whole genome shotgun (WGS) entry which is preliminary data.</text>
</comment>
<keyword evidence="1" id="KW-0732">Signal</keyword>
<feature type="chain" id="PRO_5045098661" description="DUF2268 domain-containing protein" evidence="1">
    <location>
        <begin position="22"/>
        <end position="325"/>
    </location>
</feature>
<sequence>MRECLKSLLALAMLSAATLAAAVPRTEETAGNGEPARATFVDLTDDFARLHDATEGLPEAERVQAFKQRVLPLFPSFYGIERFEGRATWEQRDRQIANALARFPEQRAAYLAKAAQFGADLDENIASFRQAFSDFSLTTPIYLLHSLGEMDGGTRDFDGRTYLIFGADGMVRYHAGWESESAFFHHELFHTYHQQRLGDCEPVWCVLWIEGLAVHVAQRLNPDASEPELLLDFPAGMAAATRAVLVPSLEHLKTVLDSEDDATMNALFSSGTDATGLPSRRGYYLGWLIAQRIGNDRDLAELANLPRERVRPLLEAAIDDLLSTP</sequence>
<dbReference type="EMBL" id="JBBWWT010000004">
    <property type="protein sequence ID" value="MEL1264707.1"/>
    <property type="molecule type" value="Genomic_DNA"/>
</dbReference>
<feature type="signal peptide" evidence="1">
    <location>
        <begin position="1"/>
        <end position="21"/>
    </location>
</feature>
<evidence type="ECO:0000313" key="3">
    <source>
        <dbReference type="Proteomes" id="UP001459204"/>
    </source>
</evidence>
<name>A0ABU9J258_9GAMM</name>
<evidence type="ECO:0008006" key="4">
    <source>
        <dbReference type="Google" id="ProtNLM"/>
    </source>
</evidence>
<dbReference type="Proteomes" id="UP001459204">
    <property type="component" value="Unassembled WGS sequence"/>
</dbReference>
<evidence type="ECO:0000256" key="1">
    <source>
        <dbReference type="SAM" id="SignalP"/>
    </source>
</evidence>
<reference evidence="2 3" key="1">
    <citation type="submission" date="2024-04" db="EMBL/GenBank/DDBJ databases">
        <title>Draft genome sequence of Pseudoxanthomonas putridarboris WD12.</title>
        <authorList>
            <person name="Oh J."/>
        </authorList>
    </citation>
    <scope>NUCLEOTIDE SEQUENCE [LARGE SCALE GENOMIC DNA]</scope>
    <source>
        <strain evidence="2 3">WD12</strain>
    </source>
</reference>
<protein>
    <recommendedName>
        <fullName evidence="4">DUF2268 domain-containing protein</fullName>
    </recommendedName>
</protein>
<organism evidence="2 3">
    <name type="scientific">Pseudoxanthomonas putridarboris</name>
    <dbReference type="NCBI Taxonomy" id="752605"/>
    <lineage>
        <taxon>Bacteria</taxon>
        <taxon>Pseudomonadati</taxon>
        <taxon>Pseudomonadota</taxon>
        <taxon>Gammaproteobacteria</taxon>
        <taxon>Lysobacterales</taxon>
        <taxon>Lysobacteraceae</taxon>
        <taxon>Pseudoxanthomonas</taxon>
    </lineage>
</organism>
<accession>A0ABU9J258</accession>
<evidence type="ECO:0000313" key="2">
    <source>
        <dbReference type="EMBL" id="MEL1264707.1"/>
    </source>
</evidence>
<gene>
    <name evidence="2" type="ORF">AAD027_10055</name>
</gene>
<dbReference type="RefSeq" id="WP_341725899.1">
    <property type="nucleotide sequence ID" value="NZ_JBBWWT010000004.1"/>
</dbReference>
<keyword evidence="3" id="KW-1185">Reference proteome</keyword>